<proteinExistence type="predicted"/>
<dbReference type="OrthoDB" id="6332692at2"/>
<evidence type="ECO:0000313" key="2">
    <source>
        <dbReference type="EMBL" id="QCZ94474.1"/>
    </source>
</evidence>
<evidence type="ECO:0000256" key="1">
    <source>
        <dbReference type="SAM" id="SignalP"/>
    </source>
</evidence>
<sequence>MKGKYLLYALAGALSTSAFAEDGFNFKPISSQVDIVKQEYQADVFYKNYRLPNWSFGLKYEREMPYHPLWIDAIETYRPVDSIRLLARRALPTANSQRVFAALQTSNNQNYQSVQQVYIPENAGVAASLGWELGDASRFNMAVEYEYRAVGELDISSIELGVKYHF</sequence>
<dbReference type="Proteomes" id="UP000304912">
    <property type="component" value="Chromosome"/>
</dbReference>
<dbReference type="KEGG" id="salk:FBQ74_13795"/>
<dbReference type="AlphaFoldDB" id="A0A5B7YFJ9"/>
<keyword evidence="1" id="KW-0732">Signal</keyword>
<protein>
    <submittedName>
        <fullName evidence="2">Porin family protein</fullName>
    </submittedName>
</protein>
<dbReference type="RefSeq" id="WP_139757213.1">
    <property type="nucleotide sequence ID" value="NZ_CP039852.1"/>
</dbReference>
<keyword evidence="3" id="KW-1185">Reference proteome</keyword>
<feature type="signal peptide" evidence="1">
    <location>
        <begin position="1"/>
        <end position="20"/>
    </location>
</feature>
<dbReference type="InterPro" id="IPR011250">
    <property type="entry name" value="OMP/PagP_B-barrel"/>
</dbReference>
<feature type="chain" id="PRO_5022737752" evidence="1">
    <location>
        <begin position="21"/>
        <end position="166"/>
    </location>
</feature>
<gene>
    <name evidence="2" type="ORF">FBQ74_13795</name>
</gene>
<reference evidence="2 3" key="1">
    <citation type="submission" date="2019-04" db="EMBL/GenBank/DDBJ databases">
        <title>Salinimonas iocasae sp. nov., a halophilic bacterium isolated from the outer tube casing of tubeworms in Okinawa Trough.</title>
        <authorList>
            <person name="Zhang H."/>
            <person name="Wang H."/>
            <person name="Li C."/>
        </authorList>
    </citation>
    <scope>NUCLEOTIDE SEQUENCE [LARGE SCALE GENOMIC DNA]</scope>
    <source>
        <strain evidence="2 3">KX18D6</strain>
    </source>
</reference>
<evidence type="ECO:0000313" key="3">
    <source>
        <dbReference type="Proteomes" id="UP000304912"/>
    </source>
</evidence>
<dbReference type="EMBL" id="CP039852">
    <property type="protein sequence ID" value="QCZ94474.1"/>
    <property type="molecule type" value="Genomic_DNA"/>
</dbReference>
<organism evidence="2 3">
    <name type="scientific">Salinimonas iocasae</name>
    <dbReference type="NCBI Taxonomy" id="2572577"/>
    <lineage>
        <taxon>Bacteria</taxon>
        <taxon>Pseudomonadati</taxon>
        <taxon>Pseudomonadota</taxon>
        <taxon>Gammaproteobacteria</taxon>
        <taxon>Alteromonadales</taxon>
        <taxon>Alteromonadaceae</taxon>
        <taxon>Alteromonas/Salinimonas group</taxon>
        <taxon>Salinimonas</taxon>
    </lineage>
</organism>
<name>A0A5B7YFJ9_9ALTE</name>
<dbReference type="SUPFAM" id="SSF56925">
    <property type="entry name" value="OMPA-like"/>
    <property type="match status" value="1"/>
</dbReference>
<accession>A0A5B7YFJ9</accession>